<protein>
    <submittedName>
        <fullName evidence="5">Aminotransferase</fullName>
    </submittedName>
</protein>
<dbReference type="InterPro" id="IPR015421">
    <property type="entry name" value="PyrdxlP-dep_Trfase_major"/>
</dbReference>
<comment type="caution">
    <text evidence="5">The sequence shown here is derived from an EMBL/GenBank/DDBJ whole genome shotgun (WGS) entry which is preliminary data.</text>
</comment>
<dbReference type="EMBL" id="JBHSWE010000001">
    <property type="protein sequence ID" value="MFC6672218.1"/>
    <property type="molecule type" value="Genomic_DNA"/>
</dbReference>
<dbReference type="InterPro" id="IPR005814">
    <property type="entry name" value="Aminotrans_3"/>
</dbReference>
<dbReference type="CDD" id="cd00610">
    <property type="entry name" value="OAT_like"/>
    <property type="match status" value="1"/>
</dbReference>
<accession>A0ABW2A449</accession>
<dbReference type="PANTHER" id="PTHR43094:SF1">
    <property type="entry name" value="AMINOTRANSFERASE CLASS-III"/>
    <property type="match status" value="1"/>
</dbReference>
<keyword evidence="5" id="KW-0032">Aminotransferase</keyword>
<reference evidence="6" key="1">
    <citation type="journal article" date="2019" name="Int. J. Syst. Evol. Microbiol.">
        <title>The Global Catalogue of Microorganisms (GCM) 10K type strain sequencing project: providing services to taxonomists for standard genome sequencing and annotation.</title>
        <authorList>
            <consortium name="The Broad Institute Genomics Platform"/>
            <consortium name="The Broad Institute Genome Sequencing Center for Infectious Disease"/>
            <person name="Wu L."/>
            <person name="Ma J."/>
        </authorList>
    </citation>
    <scope>NUCLEOTIDE SEQUENCE [LARGE SCALE GENOMIC DNA]</scope>
    <source>
        <strain evidence="6">NBRC 111756</strain>
    </source>
</reference>
<name>A0ABW2A449_9GAMM</name>
<dbReference type="InterPro" id="IPR049704">
    <property type="entry name" value="Aminotrans_3_PPA_site"/>
</dbReference>
<dbReference type="Proteomes" id="UP001596422">
    <property type="component" value="Unassembled WGS sequence"/>
</dbReference>
<evidence type="ECO:0000256" key="1">
    <source>
        <dbReference type="ARBA" id="ARBA00001933"/>
    </source>
</evidence>
<keyword evidence="3 4" id="KW-0663">Pyridoxal phosphate</keyword>
<evidence type="ECO:0000313" key="6">
    <source>
        <dbReference type="Proteomes" id="UP001596422"/>
    </source>
</evidence>
<dbReference type="Gene3D" id="3.40.640.10">
    <property type="entry name" value="Type I PLP-dependent aspartate aminotransferase-like (Major domain)"/>
    <property type="match status" value="1"/>
</dbReference>
<evidence type="ECO:0000313" key="5">
    <source>
        <dbReference type="EMBL" id="MFC6672218.1"/>
    </source>
</evidence>
<evidence type="ECO:0000256" key="4">
    <source>
        <dbReference type="RuleBase" id="RU003560"/>
    </source>
</evidence>
<dbReference type="PROSITE" id="PS00600">
    <property type="entry name" value="AA_TRANSFER_CLASS_3"/>
    <property type="match status" value="1"/>
</dbReference>
<dbReference type="RefSeq" id="WP_379910675.1">
    <property type="nucleotide sequence ID" value="NZ_JBHSWE010000001.1"/>
</dbReference>
<evidence type="ECO:0000256" key="3">
    <source>
        <dbReference type="ARBA" id="ARBA00022898"/>
    </source>
</evidence>
<dbReference type="PANTHER" id="PTHR43094">
    <property type="entry name" value="AMINOTRANSFERASE"/>
    <property type="match status" value="1"/>
</dbReference>
<dbReference type="GO" id="GO:0008483">
    <property type="term" value="F:transaminase activity"/>
    <property type="evidence" value="ECO:0007669"/>
    <property type="project" value="UniProtKB-KW"/>
</dbReference>
<comment type="cofactor">
    <cofactor evidence="1">
        <name>pyridoxal 5'-phosphate</name>
        <dbReference type="ChEBI" id="CHEBI:597326"/>
    </cofactor>
</comment>
<dbReference type="SUPFAM" id="SSF53383">
    <property type="entry name" value="PLP-dependent transferases"/>
    <property type="match status" value="1"/>
</dbReference>
<proteinExistence type="inferred from homology"/>
<dbReference type="InterPro" id="IPR015422">
    <property type="entry name" value="PyrdxlP-dep_Trfase_small"/>
</dbReference>
<dbReference type="InterPro" id="IPR015424">
    <property type="entry name" value="PyrdxlP-dep_Trfase"/>
</dbReference>
<keyword evidence="5" id="KW-0808">Transferase</keyword>
<gene>
    <name evidence="5" type="ORF">ACFQDL_20705</name>
</gene>
<dbReference type="NCBIfam" id="NF005447">
    <property type="entry name" value="PRK07036.1"/>
    <property type="match status" value="1"/>
</dbReference>
<evidence type="ECO:0000256" key="2">
    <source>
        <dbReference type="ARBA" id="ARBA00008954"/>
    </source>
</evidence>
<organism evidence="5 6">
    <name type="scientific">Marinobacterium aestuariivivens</name>
    <dbReference type="NCBI Taxonomy" id="1698799"/>
    <lineage>
        <taxon>Bacteria</taxon>
        <taxon>Pseudomonadati</taxon>
        <taxon>Pseudomonadota</taxon>
        <taxon>Gammaproteobacteria</taxon>
        <taxon>Oceanospirillales</taxon>
        <taxon>Oceanospirillaceae</taxon>
        <taxon>Marinobacterium</taxon>
    </lineage>
</organism>
<keyword evidence="6" id="KW-1185">Reference proteome</keyword>
<dbReference type="Gene3D" id="3.90.1150.10">
    <property type="entry name" value="Aspartate Aminotransferase, domain 1"/>
    <property type="match status" value="1"/>
</dbReference>
<comment type="similarity">
    <text evidence="2 4">Belongs to the class-III pyridoxal-phosphate-dependent aminotransferase family.</text>
</comment>
<sequence length="465" mass="51672">MALDINKLWEQDKAHFVHPFTDFSVFHEEGCDIITESRGEYVFDGKGNQYLDGIAGLWCVNIGHGRREMGQVMAEQAERMAYYSPFNNLSNVPATQLAAKLAELAPANLNHVFYSCGGSVANDTTIRIIHYYFNQLGKQDKKIIISRDNGYHGTTYVSATLTGIECNNWGFDTAHQFVHHVKEANCYRRPEGMSEAEYCDYLVEDFENSIRELGGEEKVAAFIAEPIMGAGGVLVAPEGYHRRMYDICKKYGMLYISDEVVTAFGRLGHFFASEDVFGIQPDIINCAKGLTSGYIPLGATLLSDEIYEVISKPQRDGAVFSTGYTYSGHPVACAAALKNIEIMERENICGNVREVGPYLEQQLATLKDLPIVGDVRGSHFMMCIESVADKETKALLPLEANVGKRIAEQCQKRGLIVRPIAHLNVLSPPLIWTRDTVDQVVGILRQSILATVESLIEDGLYQPEA</sequence>
<dbReference type="Pfam" id="PF00202">
    <property type="entry name" value="Aminotran_3"/>
    <property type="match status" value="1"/>
</dbReference>
<dbReference type="PIRSF" id="PIRSF000521">
    <property type="entry name" value="Transaminase_4ab_Lys_Orn"/>
    <property type="match status" value="1"/>
</dbReference>